<reference evidence="3" key="1">
    <citation type="submission" date="2016-10" db="EMBL/GenBank/DDBJ databases">
        <authorList>
            <person name="Varghese N."/>
            <person name="Submissions S."/>
        </authorList>
    </citation>
    <scope>NUCLEOTIDE SEQUENCE [LARGE SCALE GENOMIC DNA]</scope>
    <source>
        <strain evidence="3">OK042</strain>
    </source>
</reference>
<gene>
    <name evidence="2" type="ORF">SAMN05518846_103261</name>
</gene>
<dbReference type="STRING" id="1884381.SAMN05518846_103261"/>
<dbReference type="PROSITE" id="PS51186">
    <property type="entry name" value="GNAT"/>
    <property type="match status" value="1"/>
</dbReference>
<dbReference type="InterPro" id="IPR000182">
    <property type="entry name" value="GNAT_dom"/>
</dbReference>
<evidence type="ECO:0000259" key="1">
    <source>
        <dbReference type="PROSITE" id="PS51186"/>
    </source>
</evidence>
<dbReference type="Proteomes" id="UP000198915">
    <property type="component" value="Unassembled WGS sequence"/>
</dbReference>
<organism evidence="2 3">
    <name type="scientific">Brevibacillus centrosporus</name>
    <dbReference type="NCBI Taxonomy" id="54910"/>
    <lineage>
        <taxon>Bacteria</taxon>
        <taxon>Bacillati</taxon>
        <taxon>Bacillota</taxon>
        <taxon>Bacilli</taxon>
        <taxon>Bacillales</taxon>
        <taxon>Paenibacillaceae</taxon>
        <taxon>Brevibacillus</taxon>
    </lineage>
</organism>
<dbReference type="RefSeq" id="WP_092267246.1">
    <property type="nucleotide sequence ID" value="NZ_FORT01000003.1"/>
</dbReference>
<evidence type="ECO:0000313" key="3">
    <source>
        <dbReference type="Proteomes" id="UP000198915"/>
    </source>
</evidence>
<accession>A0A1I3R5P3</accession>
<dbReference type="SUPFAM" id="SSF55729">
    <property type="entry name" value="Acyl-CoA N-acyltransferases (Nat)"/>
    <property type="match status" value="1"/>
</dbReference>
<dbReference type="PANTHER" id="PTHR43328">
    <property type="entry name" value="ACETYLTRANSFERASE-RELATED"/>
    <property type="match status" value="1"/>
</dbReference>
<dbReference type="EMBL" id="FORT01000003">
    <property type="protein sequence ID" value="SFJ40566.1"/>
    <property type="molecule type" value="Genomic_DNA"/>
</dbReference>
<dbReference type="Gene3D" id="3.40.630.30">
    <property type="match status" value="1"/>
</dbReference>
<protein>
    <submittedName>
        <fullName evidence="2">Diamine N-acetyltransferase</fullName>
    </submittedName>
</protein>
<dbReference type="GO" id="GO:0016747">
    <property type="term" value="F:acyltransferase activity, transferring groups other than amino-acyl groups"/>
    <property type="evidence" value="ECO:0007669"/>
    <property type="project" value="InterPro"/>
</dbReference>
<sequence length="157" mass="17701">MNIRLVPVTRENWLAAIALQVSEDQKDFVPAVAVSLAKVSIKPDGDSVVYLPFAIYHGEQLVGFIMHAFVEETTDMYWINGFLIDAAHQGKGYGKAAMLEMIAYITKRFSQCQEVRLTVYPHNAAALQLYRRLGFVETGEQYDGELVMRKPVAQEKC</sequence>
<dbReference type="InterPro" id="IPR016181">
    <property type="entry name" value="Acyl_CoA_acyltransferase"/>
</dbReference>
<keyword evidence="2" id="KW-0808">Transferase</keyword>
<evidence type="ECO:0000313" key="2">
    <source>
        <dbReference type="EMBL" id="SFJ40566.1"/>
    </source>
</evidence>
<dbReference type="PANTHER" id="PTHR43328:SF1">
    <property type="entry name" value="N-ACETYLTRANSFERASE DOMAIN-CONTAINING PROTEIN"/>
    <property type="match status" value="1"/>
</dbReference>
<feature type="domain" description="N-acetyltransferase" evidence="1">
    <location>
        <begin position="3"/>
        <end position="153"/>
    </location>
</feature>
<name>A0A1I3R5P3_9BACL</name>
<dbReference type="CDD" id="cd04301">
    <property type="entry name" value="NAT_SF"/>
    <property type="match status" value="1"/>
</dbReference>
<keyword evidence="3" id="KW-1185">Reference proteome</keyword>
<dbReference type="Pfam" id="PF00583">
    <property type="entry name" value="Acetyltransf_1"/>
    <property type="match status" value="1"/>
</dbReference>
<proteinExistence type="predicted"/>
<dbReference type="AlphaFoldDB" id="A0A1I3R5P3"/>